<comment type="caution">
    <text evidence="1">The sequence shown here is derived from an EMBL/GenBank/DDBJ whole genome shotgun (WGS) entry which is preliminary data.</text>
</comment>
<accession>A0A9P7G477</accession>
<reference evidence="1" key="1">
    <citation type="submission" date="2020-07" db="EMBL/GenBank/DDBJ databases">
        <authorList>
            <person name="Nieuwenhuis M."/>
            <person name="Van De Peppel L.J.J."/>
        </authorList>
    </citation>
    <scope>NUCLEOTIDE SEQUENCE</scope>
    <source>
        <strain evidence="1">AP01</strain>
        <tissue evidence="1">Mycelium</tissue>
    </source>
</reference>
<evidence type="ECO:0000313" key="2">
    <source>
        <dbReference type="Proteomes" id="UP000775547"/>
    </source>
</evidence>
<evidence type="ECO:0000313" key="1">
    <source>
        <dbReference type="EMBL" id="KAG5640462.1"/>
    </source>
</evidence>
<gene>
    <name evidence="1" type="ORF">DXG03_008556</name>
</gene>
<dbReference type="Proteomes" id="UP000775547">
    <property type="component" value="Unassembled WGS sequence"/>
</dbReference>
<organism evidence="1 2">
    <name type="scientific">Asterophora parasitica</name>
    <dbReference type="NCBI Taxonomy" id="117018"/>
    <lineage>
        <taxon>Eukaryota</taxon>
        <taxon>Fungi</taxon>
        <taxon>Dikarya</taxon>
        <taxon>Basidiomycota</taxon>
        <taxon>Agaricomycotina</taxon>
        <taxon>Agaricomycetes</taxon>
        <taxon>Agaricomycetidae</taxon>
        <taxon>Agaricales</taxon>
        <taxon>Tricholomatineae</taxon>
        <taxon>Lyophyllaceae</taxon>
        <taxon>Asterophora</taxon>
    </lineage>
</organism>
<sequence>MPPKTSPTQQPTDRELFLLYCDALRKLYPLSDDVLVLNWRNKNARSKAAFLKYVQNAGLMKQSGEPAAAPPTKAVAAPTPHYMTMLQEAADEAVKRERLNAEIEKILEGVVSMNPDGSFNLRH</sequence>
<dbReference type="AlphaFoldDB" id="A0A9P7G477"/>
<reference evidence="1" key="2">
    <citation type="submission" date="2021-10" db="EMBL/GenBank/DDBJ databases">
        <title>Phylogenomics reveals ancestral predisposition of the termite-cultivated fungus Termitomyces towards a domesticated lifestyle.</title>
        <authorList>
            <person name="Auxier B."/>
            <person name="Grum-Grzhimaylo A."/>
            <person name="Cardenas M.E."/>
            <person name="Lodge J.D."/>
            <person name="Laessoe T."/>
            <person name="Pedersen O."/>
            <person name="Smith M.E."/>
            <person name="Kuyper T.W."/>
            <person name="Franco-Molano E.A."/>
            <person name="Baroni T.J."/>
            <person name="Aanen D.K."/>
        </authorList>
    </citation>
    <scope>NUCLEOTIDE SEQUENCE</scope>
    <source>
        <strain evidence="1">AP01</strain>
        <tissue evidence="1">Mycelium</tissue>
    </source>
</reference>
<protein>
    <submittedName>
        <fullName evidence="1">Uncharacterized protein</fullName>
    </submittedName>
</protein>
<dbReference type="EMBL" id="JABCKV010000707">
    <property type="protein sequence ID" value="KAG5640462.1"/>
    <property type="molecule type" value="Genomic_DNA"/>
</dbReference>
<keyword evidence="2" id="KW-1185">Reference proteome</keyword>
<proteinExistence type="predicted"/>
<name>A0A9P7G477_9AGAR</name>